<sequence length="312" mass="31242">MTSSGTATAPVQAYPLSTRVAIEGLGSFFIVFAGLGTALFNSTGSAATIGFAYGLAMVAAIVSFGHISNGFFNPAFSLGMAVVGRLKFSAMALYIVAQTIGAVLASVVWLSMMKVMPAGATPETPALFGALANGFDAHSPSQVPMVGVLIVEVVAVAVLTAMVLGITSVRNKTTLGPVAIGVAFAVAVAITMPLSNGSLNPARATSVVFLAESWAAGQLWLFWLAPLVGAALAAAIYRSFVPSAAAAELTDDAEASSGDTVGAVSSEAASSEDVVTGASAGETVAAPVPASGVKSEPARVDDAQAFFDGTKK</sequence>
<accession>A0A1H5EWF8</accession>
<dbReference type="InterPro" id="IPR034294">
    <property type="entry name" value="Aquaporin_transptr"/>
</dbReference>
<evidence type="ECO:0000256" key="5">
    <source>
        <dbReference type="ARBA" id="ARBA00023136"/>
    </source>
</evidence>
<dbReference type="PRINTS" id="PR00783">
    <property type="entry name" value="MINTRINSICP"/>
</dbReference>
<comment type="similarity">
    <text evidence="2 6">Belongs to the MIP/aquaporin (TC 1.A.8) family.</text>
</comment>
<evidence type="ECO:0000256" key="1">
    <source>
        <dbReference type="ARBA" id="ARBA00004141"/>
    </source>
</evidence>
<dbReference type="PANTHER" id="PTHR19139:SF199">
    <property type="entry name" value="MIP17260P"/>
    <property type="match status" value="1"/>
</dbReference>
<evidence type="ECO:0000313" key="9">
    <source>
        <dbReference type="EMBL" id="SED95456.1"/>
    </source>
</evidence>
<dbReference type="Gene3D" id="1.20.1080.10">
    <property type="entry name" value="Glycerol uptake facilitator protein"/>
    <property type="match status" value="1"/>
</dbReference>
<dbReference type="PANTHER" id="PTHR19139">
    <property type="entry name" value="AQUAPORIN TRANSPORTER"/>
    <property type="match status" value="1"/>
</dbReference>
<dbReference type="InterPro" id="IPR023271">
    <property type="entry name" value="Aquaporin-like"/>
</dbReference>
<evidence type="ECO:0000313" key="10">
    <source>
        <dbReference type="Proteomes" id="UP000182725"/>
    </source>
</evidence>
<organism evidence="9 10">
    <name type="scientific">Arthrobacter alpinus</name>
    <dbReference type="NCBI Taxonomy" id="656366"/>
    <lineage>
        <taxon>Bacteria</taxon>
        <taxon>Bacillati</taxon>
        <taxon>Actinomycetota</taxon>
        <taxon>Actinomycetes</taxon>
        <taxon>Micrococcales</taxon>
        <taxon>Micrococcaceae</taxon>
        <taxon>Arthrobacter</taxon>
    </lineage>
</organism>
<evidence type="ECO:0000256" key="8">
    <source>
        <dbReference type="SAM" id="Phobius"/>
    </source>
</evidence>
<dbReference type="AlphaFoldDB" id="A0A1H5EWF8"/>
<dbReference type="Pfam" id="PF00230">
    <property type="entry name" value="MIP"/>
    <property type="match status" value="1"/>
</dbReference>
<feature type="transmembrane region" description="Helical" evidence="8">
    <location>
        <begin position="46"/>
        <end position="67"/>
    </location>
</feature>
<name>A0A1H5EWF8_9MICC</name>
<keyword evidence="3 6" id="KW-0812">Transmembrane</keyword>
<dbReference type="InterPro" id="IPR000425">
    <property type="entry name" value="MIP"/>
</dbReference>
<evidence type="ECO:0000256" key="6">
    <source>
        <dbReference type="RuleBase" id="RU000477"/>
    </source>
</evidence>
<feature type="transmembrane region" description="Helical" evidence="8">
    <location>
        <begin position="178"/>
        <end position="199"/>
    </location>
</feature>
<dbReference type="EMBL" id="FNTV01000001">
    <property type="protein sequence ID" value="SED95456.1"/>
    <property type="molecule type" value="Genomic_DNA"/>
</dbReference>
<feature type="transmembrane region" description="Helical" evidence="8">
    <location>
        <begin position="145"/>
        <end position="166"/>
    </location>
</feature>
<evidence type="ECO:0000256" key="3">
    <source>
        <dbReference type="ARBA" id="ARBA00022692"/>
    </source>
</evidence>
<dbReference type="GO" id="GO:0005886">
    <property type="term" value="C:plasma membrane"/>
    <property type="evidence" value="ECO:0007669"/>
    <property type="project" value="TreeGrafter"/>
</dbReference>
<comment type="subcellular location">
    <subcellularLocation>
        <location evidence="1">Membrane</location>
        <topology evidence="1">Multi-pass membrane protein</topology>
    </subcellularLocation>
</comment>
<feature type="transmembrane region" description="Helical" evidence="8">
    <location>
        <begin position="88"/>
        <end position="112"/>
    </location>
</feature>
<evidence type="ECO:0000256" key="4">
    <source>
        <dbReference type="ARBA" id="ARBA00022989"/>
    </source>
</evidence>
<keyword evidence="4 8" id="KW-1133">Transmembrane helix</keyword>
<feature type="transmembrane region" description="Helical" evidence="8">
    <location>
        <begin position="219"/>
        <end position="237"/>
    </location>
</feature>
<dbReference type="RefSeq" id="WP_074710021.1">
    <property type="nucleotide sequence ID" value="NZ_FNTV01000001.1"/>
</dbReference>
<dbReference type="GO" id="GO:0015250">
    <property type="term" value="F:water channel activity"/>
    <property type="evidence" value="ECO:0007669"/>
    <property type="project" value="TreeGrafter"/>
</dbReference>
<gene>
    <name evidence="9" type="ORF">SAMN04489740_0357</name>
</gene>
<proteinExistence type="inferred from homology"/>
<feature type="compositionally biased region" description="Low complexity" evidence="7">
    <location>
        <begin position="256"/>
        <end position="275"/>
    </location>
</feature>
<dbReference type="Proteomes" id="UP000182725">
    <property type="component" value="Unassembled WGS sequence"/>
</dbReference>
<evidence type="ECO:0000256" key="7">
    <source>
        <dbReference type="SAM" id="MobiDB-lite"/>
    </source>
</evidence>
<feature type="region of interest" description="Disordered" evidence="7">
    <location>
        <begin position="256"/>
        <end position="297"/>
    </location>
</feature>
<evidence type="ECO:0000256" key="2">
    <source>
        <dbReference type="ARBA" id="ARBA00006175"/>
    </source>
</evidence>
<keyword evidence="5 8" id="KW-0472">Membrane</keyword>
<reference evidence="9 10" key="1">
    <citation type="submission" date="2016-10" db="EMBL/GenBank/DDBJ databases">
        <authorList>
            <person name="de Groot N.N."/>
        </authorList>
    </citation>
    <scope>NUCLEOTIDE SEQUENCE [LARGE SCALE GENOMIC DNA]</scope>
    <source>
        <strain evidence="9 10">DSM 22274</strain>
    </source>
</reference>
<feature type="transmembrane region" description="Helical" evidence="8">
    <location>
        <begin position="20"/>
        <end position="40"/>
    </location>
</feature>
<dbReference type="SUPFAM" id="SSF81338">
    <property type="entry name" value="Aquaporin-like"/>
    <property type="match status" value="1"/>
</dbReference>
<protein>
    <submittedName>
        <fullName evidence="9">Aquaporin Z</fullName>
    </submittedName>
</protein>
<keyword evidence="6" id="KW-0813">Transport</keyword>